<sequence>MANMNISQKLKEARKAAGLTQQDVYDWLGIGQSTFSAWETGKGEPSIEVFLKLCQKYEIKDIAAFFLPDPDTGATAQMLEPVFVRKMLSLPKRSQDAVRNCLEFEYNNSPVKLKPSQWKRRRIPIYTQPAAAGRGNYMDDPDAELREMEAPEEATFGVLISGDSMEPVIHDGDIVFVHQQQELNSGDIGIFTCNGESFCKMWQNRNGMPRLVSMNKAYPPIFLTSADRLIVHGRVLL</sequence>
<evidence type="ECO:0000256" key="2">
    <source>
        <dbReference type="ARBA" id="ARBA00023125"/>
    </source>
</evidence>
<protein>
    <submittedName>
        <fullName evidence="5">LexA family transcriptional regulator</fullName>
    </submittedName>
</protein>
<dbReference type="InterPro" id="IPR039418">
    <property type="entry name" value="LexA-like"/>
</dbReference>
<name>A0A9D5LWU7_9FIRM</name>
<proteinExistence type="predicted"/>
<dbReference type="CDD" id="cd06529">
    <property type="entry name" value="S24_LexA-like"/>
    <property type="match status" value="1"/>
</dbReference>
<dbReference type="AlphaFoldDB" id="A0A9D5LWU7"/>
<dbReference type="SMART" id="SM00530">
    <property type="entry name" value="HTH_XRE"/>
    <property type="match status" value="1"/>
</dbReference>
<dbReference type="PANTHER" id="PTHR40661">
    <property type="match status" value="1"/>
</dbReference>
<evidence type="ECO:0000256" key="1">
    <source>
        <dbReference type="ARBA" id="ARBA00023015"/>
    </source>
</evidence>
<feature type="domain" description="HTH cro/C1-type" evidence="4">
    <location>
        <begin position="10"/>
        <end position="65"/>
    </location>
</feature>
<keyword evidence="1" id="KW-0805">Transcription regulation</keyword>
<dbReference type="GO" id="GO:0003677">
    <property type="term" value="F:DNA binding"/>
    <property type="evidence" value="ECO:0007669"/>
    <property type="project" value="UniProtKB-KW"/>
</dbReference>
<comment type="caution">
    <text evidence="5">The sequence shown here is derived from an EMBL/GenBank/DDBJ whole genome shotgun (WGS) entry which is preliminary data.</text>
</comment>
<dbReference type="Pfam" id="PF01381">
    <property type="entry name" value="HTH_3"/>
    <property type="match status" value="1"/>
</dbReference>
<dbReference type="Proteomes" id="UP000806542">
    <property type="component" value="Unassembled WGS sequence"/>
</dbReference>
<accession>A0A9D5LWU7</accession>
<dbReference type="Gene3D" id="1.10.260.40">
    <property type="entry name" value="lambda repressor-like DNA-binding domains"/>
    <property type="match status" value="1"/>
</dbReference>
<organism evidence="5 6">
    <name type="scientific">Ructibacterium gallinarum</name>
    <dbReference type="NCBI Taxonomy" id="2779355"/>
    <lineage>
        <taxon>Bacteria</taxon>
        <taxon>Bacillati</taxon>
        <taxon>Bacillota</taxon>
        <taxon>Clostridia</taxon>
        <taxon>Eubacteriales</taxon>
        <taxon>Oscillospiraceae</taxon>
        <taxon>Ructibacterium</taxon>
    </lineage>
</organism>
<evidence type="ECO:0000256" key="3">
    <source>
        <dbReference type="ARBA" id="ARBA00023163"/>
    </source>
</evidence>
<dbReference type="SUPFAM" id="SSF51306">
    <property type="entry name" value="LexA/Signal peptidase"/>
    <property type="match status" value="1"/>
</dbReference>
<keyword evidence="2" id="KW-0238">DNA-binding</keyword>
<keyword evidence="3" id="KW-0804">Transcription</keyword>
<dbReference type="PANTHER" id="PTHR40661:SF3">
    <property type="entry name" value="FELS-1 PROPHAGE TRANSCRIPTIONAL REGULATOR"/>
    <property type="match status" value="1"/>
</dbReference>
<dbReference type="InterPro" id="IPR001387">
    <property type="entry name" value="Cro/C1-type_HTH"/>
</dbReference>
<dbReference type="SUPFAM" id="SSF47413">
    <property type="entry name" value="lambda repressor-like DNA-binding domains"/>
    <property type="match status" value="1"/>
</dbReference>
<dbReference type="InterPro" id="IPR010982">
    <property type="entry name" value="Lambda_DNA-bd_dom_sf"/>
</dbReference>
<reference evidence="5" key="1">
    <citation type="submission" date="2020-10" db="EMBL/GenBank/DDBJ databases">
        <title>ChiBAC.</title>
        <authorList>
            <person name="Zenner C."/>
            <person name="Hitch T.C.A."/>
            <person name="Clavel T."/>
        </authorList>
    </citation>
    <scope>NUCLEOTIDE SEQUENCE</scope>
    <source>
        <strain evidence="5">DSM 107454</strain>
    </source>
</reference>
<dbReference type="Gene3D" id="2.10.109.10">
    <property type="entry name" value="Umud Fragment, subunit A"/>
    <property type="match status" value="1"/>
</dbReference>
<evidence type="ECO:0000259" key="4">
    <source>
        <dbReference type="PROSITE" id="PS50943"/>
    </source>
</evidence>
<dbReference type="InterPro" id="IPR036286">
    <property type="entry name" value="LexA/Signal_pep-like_sf"/>
</dbReference>
<evidence type="ECO:0000313" key="5">
    <source>
        <dbReference type="EMBL" id="MBE5039226.1"/>
    </source>
</evidence>
<dbReference type="CDD" id="cd00093">
    <property type="entry name" value="HTH_XRE"/>
    <property type="match status" value="1"/>
</dbReference>
<dbReference type="PROSITE" id="PS50943">
    <property type="entry name" value="HTH_CROC1"/>
    <property type="match status" value="1"/>
</dbReference>
<dbReference type="Pfam" id="PF00717">
    <property type="entry name" value="Peptidase_S24"/>
    <property type="match status" value="1"/>
</dbReference>
<dbReference type="InterPro" id="IPR015927">
    <property type="entry name" value="Peptidase_S24_S26A/B/C"/>
</dbReference>
<dbReference type="EMBL" id="JADCKB010000002">
    <property type="protein sequence ID" value="MBE5039226.1"/>
    <property type="molecule type" value="Genomic_DNA"/>
</dbReference>
<keyword evidence="6" id="KW-1185">Reference proteome</keyword>
<gene>
    <name evidence="5" type="ORF">INF28_01915</name>
</gene>
<evidence type="ECO:0000313" key="6">
    <source>
        <dbReference type="Proteomes" id="UP000806542"/>
    </source>
</evidence>